<organism evidence="1 2">
    <name type="scientific">Luteolibacter rhizosphaerae</name>
    <dbReference type="NCBI Taxonomy" id="2989719"/>
    <lineage>
        <taxon>Bacteria</taxon>
        <taxon>Pseudomonadati</taxon>
        <taxon>Verrucomicrobiota</taxon>
        <taxon>Verrucomicrobiia</taxon>
        <taxon>Verrucomicrobiales</taxon>
        <taxon>Verrucomicrobiaceae</taxon>
        <taxon>Luteolibacter</taxon>
    </lineage>
</organism>
<sequence>MGNNAWNNYCESGAHLEEQVLWISNQTNKDHMAARFQIRCINKDERNNPYERITHVGGFDNGARWRISQQDAIQGIESGKWAFFVSANNREVDVIVGKSRYGNKYLKTISDGDEPNNLLSLPECPAV</sequence>
<accession>A0ABT3G2Z7</accession>
<evidence type="ECO:0000313" key="2">
    <source>
        <dbReference type="Proteomes" id="UP001165653"/>
    </source>
</evidence>
<dbReference type="EMBL" id="JAPDDR010000005">
    <property type="protein sequence ID" value="MCW1914208.1"/>
    <property type="molecule type" value="Genomic_DNA"/>
</dbReference>
<dbReference type="Proteomes" id="UP001165653">
    <property type="component" value="Unassembled WGS sequence"/>
</dbReference>
<comment type="caution">
    <text evidence="1">The sequence shown here is derived from an EMBL/GenBank/DDBJ whole genome shotgun (WGS) entry which is preliminary data.</text>
</comment>
<gene>
    <name evidence="1" type="ORF">OJ996_11520</name>
</gene>
<reference evidence="1" key="1">
    <citation type="submission" date="2022-10" db="EMBL/GenBank/DDBJ databases">
        <title>Luteolibacter sp. GHJ8, whole genome shotgun sequencing project.</title>
        <authorList>
            <person name="Zhao G."/>
            <person name="Shen L."/>
        </authorList>
    </citation>
    <scope>NUCLEOTIDE SEQUENCE</scope>
    <source>
        <strain evidence="1">GHJ8</strain>
    </source>
</reference>
<protein>
    <submittedName>
        <fullName evidence="1">DUF3892 domain-containing protein</fullName>
    </submittedName>
</protein>
<evidence type="ECO:0000313" key="1">
    <source>
        <dbReference type="EMBL" id="MCW1914208.1"/>
    </source>
</evidence>
<dbReference type="InterPro" id="IPR024997">
    <property type="entry name" value="DUF3892"/>
</dbReference>
<name>A0ABT3G2Z7_9BACT</name>
<dbReference type="Pfam" id="PF13031">
    <property type="entry name" value="DUF3892"/>
    <property type="match status" value="1"/>
</dbReference>
<proteinExistence type="predicted"/>
<keyword evidence="2" id="KW-1185">Reference proteome</keyword>